<proteinExistence type="inferred from homology"/>
<keyword evidence="7" id="KW-0812">Transmembrane</keyword>
<evidence type="ECO:0000256" key="1">
    <source>
        <dbReference type="ARBA" id="ARBA00004323"/>
    </source>
</evidence>
<evidence type="ECO:0000256" key="7">
    <source>
        <dbReference type="RuleBase" id="RU003832"/>
    </source>
</evidence>
<comment type="subcellular location">
    <subcellularLocation>
        <location evidence="1">Golgi apparatus membrane</location>
        <topology evidence="1">Single-pass type II membrane protein</topology>
    </subcellularLocation>
    <subcellularLocation>
        <location evidence="7">Golgi apparatus</location>
        <location evidence="7">Golgi stack membrane</location>
        <topology evidence="7">Single-pass type II membrane protein</topology>
    </subcellularLocation>
</comment>
<dbReference type="PANTHER" id="PTHR48438">
    <property type="entry name" value="ALPHA-(1,3)-FUCOSYLTRANSFERASE C-RELATED"/>
    <property type="match status" value="1"/>
</dbReference>
<keyword evidence="4 7" id="KW-0328">Glycosyltransferase</keyword>
<accession>A0A9D4CGW9</accession>
<reference evidence="9" key="1">
    <citation type="journal article" date="2019" name="bioRxiv">
        <title>The Genome of the Zebra Mussel, Dreissena polymorpha: A Resource for Invasive Species Research.</title>
        <authorList>
            <person name="McCartney M.A."/>
            <person name="Auch B."/>
            <person name="Kono T."/>
            <person name="Mallez S."/>
            <person name="Zhang Y."/>
            <person name="Obille A."/>
            <person name="Becker A."/>
            <person name="Abrahante J.E."/>
            <person name="Garbe J."/>
            <person name="Badalamenti J.P."/>
            <person name="Herman A."/>
            <person name="Mangelson H."/>
            <person name="Liachko I."/>
            <person name="Sullivan S."/>
            <person name="Sone E.D."/>
            <person name="Koren S."/>
            <person name="Silverstein K.A.T."/>
            <person name="Beckman K.B."/>
            <person name="Gohl D.M."/>
        </authorList>
    </citation>
    <scope>NUCLEOTIDE SEQUENCE</scope>
    <source>
        <strain evidence="9">Duluth1</strain>
        <tissue evidence="9">Whole animal</tissue>
    </source>
</reference>
<dbReference type="EMBL" id="JAIWYP010000012">
    <property type="protein sequence ID" value="KAH3725028.1"/>
    <property type="molecule type" value="Genomic_DNA"/>
</dbReference>
<dbReference type="PANTHER" id="PTHR48438:SF1">
    <property type="entry name" value="ALPHA-(1,3)-FUCOSYLTRANSFERASE C-RELATED"/>
    <property type="match status" value="1"/>
</dbReference>
<gene>
    <name evidence="9" type="ORF">DPMN_050857</name>
</gene>
<evidence type="ECO:0000256" key="4">
    <source>
        <dbReference type="ARBA" id="ARBA00022676"/>
    </source>
</evidence>
<evidence type="ECO:0000256" key="5">
    <source>
        <dbReference type="ARBA" id="ARBA00022679"/>
    </source>
</evidence>
<comment type="caution">
    <text evidence="9">The sequence shown here is derived from an EMBL/GenBank/DDBJ whole genome shotgun (WGS) entry which is preliminary data.</text>
</comment>
<organism evidence="9 10">
    <name type="scientific">Dreissena polymorpha</name>
    <name type="common">Zebra mussel</name>
    <name type="synonym">Mytilus polymorpha</name>
    <dbReference type="NCBI Taxonomy" id="45954"/>
    <lineage>
        <taxon>Eukaryota</taxon>
        <taxon>Metazoa</taxon>
        <taxon>Spiralia</taxon>
        <taxon>Lophotrochozoa</taxon>
        <taxon>Mollusca</taxon>
        <taxon>Bivalvia</taxon>
        <taxon>Autobranchia</taxon>
        <taxon>Heteroconchia</taxon>
        <taxon>Euheterodonta</taxon>
        <taxon>Imparidentia</taxon>
        <taxon>Neoheterodontei</taxon>
        <taxon>Myida</taxon>
        <taxon>Dreissenoidea</taxon>
        <taxon>Dreissenidae</taxon>
        <taxon>Dreissena</taxon>
    </lineage>
</organism>
<dbReference type="InterPro" id="IPR038577">
    <property type="entry name" value="GT10-like_C_sf"/>
</dbReference>
<keyword evidence="5 7" id="KW-0808">Transferase</keyword>
<dbReference type="GO" id="GO:0032580">
    <property type="term" value="C:Golgi cisterna membrane"/>
    <property type="evidence" value="ECO:0007669"/>
    <property type="project" value="UniProtKB-SubCell"/>
</dbReference>
<dbReference type="GO" id="GO:0000139">
    <property type="term" value="C:Golgi membrane"/>
    <property type="evidence" value="ECO:0007669"/>
    <property type="project" value="UniProtKB-SubCell"/>
</dbReference>
<protein>
    <recommendedName>
        <fullName evidence="7">Fucosyltransferase</fullName>
        <ecNumber evidence="7">2.4.1.-</ecNumber>
    </recommendedName>
</protein>
<feature type="domain" description="Fucosyltransferase C-terminal" evidence="8">
    <location>
        <begin position="76"/>
        <end position="237"/>
    </location>
</feature>
<dbReference type="SUPFAM" id="SSF53756">
    <property type="entry name" value="UDP-Glycosyltransferase/glycogen phosphorylase"/>
    <property type="match status" value="1"/>
</dbReference>
<reference evidence="9" key="2">
    <citation type="submission" date="2020-11" db="EMBL/GenBank/DDBJ databases">
        <authorList>
            <person name="McCartney M.A."/>
            <person name="Auch B."/>
            <person name="Kono T."/>
            <person name="Mallez S."/>
            <person name="Becker A."/>
            <person name="Gohl D.M."/>
            <person name="Silverstein K.A.T."/>
            <person name="Koren S."/>
            <person name="Bechman K.B."/>
            <person name="Herman A."/>
            <person name="Abrahante J.E."/>
            <person name="Garbe J."/>
        </authorList>
    </citation>
    <scope>NUCLEOTIDE SEQUENCE</scope>
    <source>
        <strain evidence="9">Duluth1</strain>
        <tissue evidence="9">Whole animal</tissue>
    </source>
</reference>
<evidence type="ECO:0000256" key="6">
    <source>
        <dbReference type="ARBA" id="ARBA00023034"/>
    </source>
</evidence>
<evidence type="ECO:0000313" key="10">
    <source>
        <dbReference type="Proteomes" id="UP000828390"/>
    </source>
</evidence>
<comment type="pathway">
    <text evidence="2">Protein modification; protein glycosylation.</text>
</comment>
<dbReference type="Gene3D" id="3.40.50.11660">
    <property type="entry name" value="Glycosyl transferase family 10, C-terminal domain"/>
    <property type="match status" value="1"/>
</dbReference>
<dbReference type="EC" id="2.4.1.-" evidence="7"/>
<dbReference type="Pfam" id="PF00852">
    <property type="entry name" value="Glyco_transf_10"/>
    <property type="match status" value="1"/>
</dbReference>
<evidence type="ECO:0000313" key="9">
    <source>
        <dbReference type="EMBL" id="KAH3725028.1"/>
    </source>
</evidence>
<dbReference type="AlphaFoldDB" id="A0A9D4CGW9"/>
<evidence type="ECO:0000256" key="3">
    <source>
        <dbReference type="ARBA" id="ARBA00008919"/>
    </source>
</evidence>
<dbReference type="InterPro" id="IPR001503">
    <property type="entry name" value="Glyco_trans_10"/>
</dbReference>
<name>A0A9D4CGW9_DREPO</name>
<dbReference type="InterPro" id="IPR055270">
    <property type="entry name" value="Glyco_tran_10_C"/>
</dbReference>
<sequence>MDVIRRLLGQVWNFAADESPVHYNFDGEEWSDDDWRHRFNWTMTYDKTNKDIYLPNGKLQQRTHPNIRNYSAIALQKTHGGILISSHRNNEAEIETYAKILQRYIPIDINGKCGHLWKCGTQYIHDNCFDILNSTYKFCLAFENSLCRCYFSEKLFENYNNDSLIVTTGGVQGEVSVTFPHGTVISTDSFQSVDERDEYLAALHMSPELYVVRLKDMDKYYSGSYSSVHQNAMCRLC</sequence>
<evidence type="ECO:0000259" key="8">
    <source>
        <dbReference type="Pfam" id="PF00852"/>
    </source>
</evidence>
<dbReference type="GO" id="GO:0008417">
    <property type="term" value="F:fucosyltransferase activity"/>
    <property type="evidence" value="ECO:0007669"/>
    <property type="project" value="InterPro"/>
</dbReference>
<dbReference type="Proteomes" id="UP000828390">
    <property type="component" value="Unassembled WGS sequence"/>
</dbReference>
<keyword evidence="10" id="KW-1185">Reference proteome</keyword>
<keyword evidence="7" id="KW-0472">Membrane</keyword>
<keyword evidence="6 7" id="KW-0333">Golgi apparatus</keyword>
<evidence type="ECO:0000256" key="2">
    <source>
        <dbReference type="ARBA" id="ARBA00004922"/>
    </source>
</evidence>
<comment type="similarity">
    <text evidence="3 7">Belongs to the glycosyltransferase 10 family.</text>
</comment>